<name>A0A2V2Z0P1_9BACL</name>
<keyword evidence="3" id="KW-1185">Reference proteome</keyword>
<dbReference type="Proteomes" id="UP000246635">
    <property type="component" value="Unassembled WGS sequence"/>
</dbReference>
<organism evidence="2 3">
    <name type="scientific">Paenibacillus cellulosilyticus</name>
    <dbReference type="NCBI Taxonomy" id="375489"/>
    <lineage>
        <taxon>Bacteria</taxon>
        <taxon>Bacillati</taxon>
        <taxon>Bacillota</taxon>
        <taxon>Bacilli</taxon>
        <taxon>Bacillales</taxon>
        <taxon>Paenibacillaceae</taxon>
        <taxon>Paenibacillus</taxon>
    </lineage>
</organism>
<dbReference type="EMBL" id="QGTQ01000001">
    <property type="protein sequence ID" value="PWW08634.1"/>
    <property type="molecule type" value="Genomic_DNA"/>
</dbReference>
<gene>
    <name evidence="2" type="ORF">DFQ01_101358</name>
</gene>
<protein>
    <submittedName>
        <fullName evidence="2">Uncharacterized protein</fullName>
    </submittedName>
</protein>
<keyword evidence="1" id="KW-0812">Transmembrane</keyword>
<feature type="transmembrane region" description="Helical" evidence="1">
    <location>
        <begin position="54"/>
        <end position="76"/>
    </location>
</feature>
<evidence type="ECO:0000313" key="2">
    <source>
        <dbReference type="EMBL" id="PWW08634.1"/>
    </source>
</evidence>
<feature type="transmembrane region" description="Helical" evidence="1">
    <location>
        <begin position="20"/>
        <end position="42"/>
    </location>
</feature>
<evidence type="ECO:0000313" key="3">
    <source>
        <dbReference type="Proteomes" id="UP000246635"/>
    </source>
</evidence>
<keyword evidence="1" id="KW-0472">Membrane</keyword>
<comment type="caution">
    <text evidence="2">The sequence shown here is derived from an EMBL/GenBank/DDBJ whole genome shotgun (WGS) entry which is preliminary data.</text>
</comment>
<evidence type="ECO:0000256" key="1">
    <source>
        <dbReference type="SAM" id="Phobius"/>
    </source>
</evidence>
<reference evidence="2 3" key="1">
    <citation type="submission" date="2018-05" db="EMBL/GenBank/DDBJ databases">
        <title>Genomic Encyclopedia of Type Strains, Phase III (KMG-III): the genomes of soil and plant-associated and newly described type strains.</title>
        <authorList>
            <person name="Whitman W."/>
        </authorList>
    </citation>
    <scope>NUCLEOTIDE SEQUENCE [LARGE SCALE GENOMIC DNA]</scope>
    <source>
        <strain evidence="2 3">CECT 5696</strain>
    </source>
</reference>
<sequence length="92" mass="10582">MLLQPRELDIQRRPSFTGWSSYRGCGYLWFKIVFSLSVVLLPHAAATNIMTVKLIVNAAFLRFLLVNNPITSYLYWKAGPSASLIDNNYHYQ</sequence>
<keyword evidence="1" id="KW-1133">Transmembrane helix</keyword>
<accession>A0A2V2Z0P1</accession>
<proteinExistence type="predicted"/>
<dbReference type="AlphaFoldDB" id="A0A2V2Z0P1"/>